<proteinExistence type="predicted"/>
<organism evidence="2 3">
    <name type="scientific">Lysobacter silvisoli</name>
    <dbReference type="NCBI Taxonomy" id="2293254"/>
    <lineage>
        <taxon>Bacteria</taxon>
        <taxon>Pseudomonadati</taxon>
        <taxon>Pseudomonadota</taxon>
        <taxon>Gammaproteobacteria</taxon>
        <taxon>Lysobacterales</taxon>
        <taxon>Lysobacteraceae</taxon>
        <taxon>Lysobacter</taxon>
    </lineage>
</organism>
<reference evidence="2 3" key="1">
    <citation type="submission" date="2018-08" db="EMBL/GenBank/DDBJ databases">
        <title>Lysobacter sp. zong2l5, whole genome shotgun sequence.</title>
        <authorList>
            <person name="Zhang X."/>
            <person name="Feng G."/>
            <person name="Zhu H."/>
        </authorList>
    </citation>
    <scope>NUCLEOTIDE SEQUENCE [LARGE SCALE GENOMIC DNA]</scope>
    <source>
        <strain evidence="3">zong2l5</strain>
    </source>
</reference>
<dbReference type="EMBL" id="QTSU01000003">
    <property type="protein sequence ID" value="RDZ26732.1"/>
    <property type="molecule type" value="Genomic_DNA"/>
</dbReference>
<dbReference type="Proteomes" id="UP000264492">
    <property type="component" value="Unassembled WGS sequence"/>
</dbReference>
<evidence type="ECO:0000256" key="1">
    <source>
        <dbReference type="SAM" id="SignalP"/>
    </source>
</evidence>
<evidence type="ECO:0000313" key="3">
    <source>
        <dbReference type="Proteomes" id="UP000264492"/>
    </source>
</evidence>
<evidence type="ECO:0008006" key="4">
    <source>
        <dbReference type="Google" id="ProtNLM"/>
    </source>
</evidence>
<protein>
    <recommendedName>
        <fullName evidence="4">Sel1 repeat family protein</fullName>
    </recommendedName>
</protein>
<dbReference type="AlphaFoldDB" id="A0A371JYP1"/>
<comment type="caution">
    <text evidence="2">The sequence shown here is derived from an EMBL/GenBank/DDBJ whole genome shotgun (WGS) entry which is preliminary data.</text>
</comment>
<keyword evidence="3" id="KW-1185">Reference proteome</keyword>
<feature type="signal peptide" evidence="1">
    <location>
        <begin position="1"/>
        <end position="21"/>
    </location>
</feature>
<keyword evidence="1" id="KW-0732">Signal</keyword>
<gene>
    <name evidence="2" type="ORF">DX914_17315</name>
</gene>
<accession>A0A371JYP1</accession>
<name>A0A371JYP1_9GAMM</name>
<dbReference type="RefSeq" id="WP_115861047.1">
    <property type="nucleotide sequence ID" value="NZ_QTSU01000003.1"/>
</dbReference>
<dbReference type="OrthoDB" id="6421171at2"/>
<sequence length="508" mass="55148">MRAPLAAWPLLLCLLAAPAAAAVPPCGEYAPDDDYAPLLSFAGNRVSAHDRAGNLDPAAWRYRIDGDRLSMRRADSDLLDTYRIHADGRLVLEPDEFRKEPLTYTRRDEAVCVPTLGAGVALAPPGTPEQGRRAAACAGGDVQSCVAQMMIDPEGSPQQRSQRLQTYCRQERSPYACEAWAESLKPDDPTAPLYLFRTVALPAPVLAALRVGCREADAPKACTQSAEQDWIAGRFASARETLRYACERRLGGDACKPLADLNDLALRDDAPARTPQQPCGTYASAQESLFDVFRFGDAHAAAVGNDGELSLLYRLRDDQVLVRHDKGDDFILRWFDGDTLLGMDDWTRYTVYRRGVPAQCAAVKLPIPGARAIETPYRVDTCALSDPGGAEACCRRGSLSACIGAGHSAALSGDWKRAAGYYDRVCAQHVREGCGNVVAAYHNSGDERLLAGIRQVCKDEPRSVACEELELASAAAVTRKQLEREVADSLQQLLQGVPAEDKAPKDEE</sequence>
<evidence type="ECO:0000313" key="2">
    <source>
        <dbReference type="EMBL" id="RDZ26732.1"/>
    </source>
</evidence>
<feature type="chain" id="PRO_5016886431" description="Sel1 repeat family protein" evidence="1">
    <location>
        <begin position="22"/>
        <end position="508"/>
    </location>
</feature>